<comment type="caution">
    <text evidence="10">The sequence shown here is derived from an EMBL/GenBank/DDBJ whole genome shotgun (WGS) entry which is preliminary data.</text>
</comment>
<evidence type="ECO:0000259" key="8">
    <source>
        <dbReference type="PROSITE" id="PS51192"/>
    </source>
</evidence>
<feature type="domain" description="Helicase ATP-binding" evidence="8">
    <location>
        <begin position="505"/>
        <end position="672"/>
    </location>
</feature>
<dbReference type="InterPro" id="IPR000330">
    <property type="entry name" value="SNF2_N"/>
</dbReference>
<dbReference type="GO" id="GO:0140658">
    <property type="term" value="F:ATP-dependent chromatin remodeler activity"/>
    <property type="evidence" value="ECO:0007669"/>
    <property type="project" value="TreeGrafter"/>
</dbReference>
<feature type="domain" description="Helicase C-terminal" evidence="9">
    <location>
        <begin position="800"/>
        <end position="963"/>
    </location>
</feature>
<dbReference type="GO" id="GO:0016887">
    <property type="term" value="F:ATP hydrolysis activity"/>
    <property type="evidence" value="ECO:0007669"/>
    <property type="project" value="TreeGrafter"/>
</dbReference>
<dbReference type="InterPro" id="IPR001650">
    <property type="entry name" value="Helicase_C-like"/>
</dbReference>
<dbReference type="SUPFAM" id="SSF54160">
    <property type="entry name" value="Chromo domain-like"/>
    <property type="match status" value="1"/>
</dbReference>
<protein>
    <submittedName>
        <fullName evidence="10">Uncharacterized protein</fullName>
    </submittedName>
</protein>
<dbReference type="PANTHER" id="PTHR45623">
    <property type="entry name" value="CHROMODOMAIN-HELICASE-DNA-BINDING PROTEIN 3-RELATED-RELATED"/>
    <property type="match status" value="1"/>
</dbReference>
<keyword evidence="3" id="KW-0378">Hydrolase</keyword>
<keyword evidence="11" id="KW-1185">Reference proteome</keyword>
<evidence type="ECO:0000256" key="2">
    <source>
        <dbReference type="ARBA" id="ARBA00022741"/>
    </source>
</evidence>
<dbReference type="InterPro" id="IPR049730">
    <property type="entry name" value="SNF2/RAD54-like_C"/>
</dbReference>
<dbReference type="GO" id="GO:0005524">
    <property type="term" value="F:ATP binding"/>
    <property type="evidence" value="ECO:0007669"/>
    <property type="project" value="UniProtKB-KW"/>
</dbReference>
<dbReference type="InterPro" id="IPR038718">
    <property type="entry name" value="SNF2-like_sf"/>
</dbReference>
<proteinExistence type="predicted"/>
<feature type="compositionally biased region" description="Low complexity" evidence="7">
    <location>
        <begin position="117"/>
        <end position="130"/>
    </location>
</feature>
<gene>
    <name evidence="10" type="ORF">INT47_013075</name>
</gene>
<feature type="region of interest" description="Disordered" evidence="7">
    <location>
        <begin position="84"/>
        <end position="155"/>
    </location>
</feature>
<dbReference type="Gene3D" id="2.40.50.40">
    <property type="match status" value="1"/>
</dbReference>
<dbReference type="GO" id="GO:0042393">
    <property type="term" value="F:histone binding"/>
    <property type="evidence" value="ECO:0007669"/>
    <property type="project" value="TreeGrafter"/>
</dbReference>
<dbReference type="InterPro" id="IPR014001">
    <property type="entry name" value="Helicase_ATP-bd"/>
</dbReference>
<dbReference type="EMBL" id="JAEPRD010000060">
    <property type="protein sequence ID" value="KAG2202459.1"/>
    <property type="molecule type" value="Genomic_DNA"/>
</dbReference>
<dbReference type="InterPro" id="IPR056616">
    <property type="entry name" value="Chromo_MIT1"/>
</dbReference>
<evidence type="ECO:0000256" key="6">
    <source>
        <dbReference type="SAM" id="Coils"/>
    </source>
</evidence>
<keyword evidence="6" id="KW-0175">Coiled coil</keyword>
<dbReference type="InterPro" id="IPR027417">
    <property type="entry name" value="P-loop_NTPase"/>
</dbReference>
<dbReference type="SMART" id="SM00490">
    <property type="entry name" value="HELICc"/>
    <property type="match status" value="1"/>
</dbReference>
<dbReference type="SMART" id="SM00487">
    <property type="entry name" value="DEXDc"/>
    <property type="match status" value="1"/>
</dbReference>
<reference evidence="10" key="1">
    <citation type="submission" date="2020-12" db="EMBL/GenBank/DDBJ databases">
        <title>Metabolic potential, ecology and presence of endohyphal bacteria is reflected in genomic diversity of Mucoromycotina.</title>
        <authorList>
            <person name="Muszewska A."/>
            <person name="Okrasinska A."/>
            <person name="Steczkiewicz K."/>
            <person name="Drgas O."/>
            <person name="Orlowska M."/>
            <person name="Perlinska-Lenart U."/>
            <person name="Aleksandrzak-Piekarczyk T."/>
            <person name="Szatraj K."/>
            <person name="Zielenkiewicz U."/>
            <person name="Pilsyk S."/>
            <person name="Malc E."/>
            <person name="Mieczkowski P."/>
            <person name="Kruszewska J.S."/>
            <person name="Biernat P."/>
            <person name="Pawlowska J."/>
        </authorList>
    </citation>
    <scope>NUCLEOTIDE SEQUENCE</scope>
    <source>
        <strain evidence="10">WA0000017839</strain>
    </source>
</reference>
<feature type="compositionally biased region" description="Polar residues" evidence="7">
    <location>
        <begin position="1319"/>
        <end position="1329"/>
    </location>
</feature>
<accession>A0A8H7R0Z0</accession>
<dbReference type="GO" id="GO:0003677">
    <property type="term" value="F:DNA binding"/>
    <property type="evidence" value="ECO:0007669"/>
    <property type="project" value="TreeGrafter"/>
</dbReference>
<feature type="compositionally biased region" description="Basic and acidic residues" evidence="7">
    <location>
        <begin position="1297"/>
        <end position="1318"/>
    </location>
</feature>
<feature type="region of interest" description="Disordered" evidence="7">
    <location>
        <begin position="1292"/>
        <end position="1330"/>
    </location>
</feature>
<dbReference type="GO" id="GO:0005634">
    <property type="term" value="C:nucleus"/>
    <property type="evidence" value="ECO:0007669"/>
    <property type="project" value="UniProtKB-SubCell"/>
</dbReference>
<evidence type="ECO:0000256" key="5">
    <source>
        <dbReference type="ARBA" id="ARBA00023242"/>
    </source>
</evidence>
<dbReference type="OrthoDB" id="5857104at2759"/>
<dbReference type="Gene3D" id="3.40.50.10810">
    <property type="entry name" value="Tandem AAA-ATPase domain"/>
    <property type="match status" value="1"/>
</dbReference>
<evidence type="ECO:0000256" key="1">
    <source>
        <dbReference type="ARBA" id="ARBA00004123"/>
    </source>
</evidence>
<evidence type="ECO:0000259" key="9">
    <source>
        <dbReference type="PROSITE" id="PS51194"/>
    </source>
</evidence>
<feature type="compositionally biased region" description="Polar residues" evidence="7">
    <location>
        <begin position="141"/>
        <end position="155"/>
    </location>
</feature>
<dbReference type="Gene3D" id="3.40.50.300">
    <property type="entry name" value="P-loop containing nucleotide triphosphate hydrolases"/>
    <property type="match status" value="1"/>
</dbReference>
<name>A0A8H7R0Z0_9FUNG</name>
<organism evidence="10 11">
    <name type="scientific">Mucor saturninus</name>
    <dbReference type="NCBI Taxonomy" id="64648"/>
    <lineage>
        <taxon>Eukaryota</taxon>
        <taxon>Fungi</taxon>
        <taxon>Fungi incertae sedis</taxon>
        <taxon>Mucoromycota</taxon>
        <taxon>Mucoromycotina</taxon>
        <taxon>Mucoromycetes</taxon>
        <taxon>Mucorales</taxon>
        <taxon>Mucorineae</taxon>
        <taxon>Mucoraceae</taxon>
        <taxon>Mucor</taxon>
    </lineage>
</organism>
<dbReference type="Proteomes" id="UP000603453">
    <property type="component" value="Unassembled WGS sequence"/>
</dbReference>
<dbReference type="InterPro" id="IPR016197">
    <property type="entry name" value="Chromo-like_dom_sf"/>
</dbReference>
<dbReference type="CDD" id="cd18793">
    <property type="entry name" value="SF2_C_SNF"/>
    <property type="match status" value="1"/>
</dbReference>
<dbReference type="Pfam" id="PF00271">
    <property type="entry name" value="Helicase_C"/>
    <property type="match status" value="1"/>
</dbReference>
<evidence type="ECO:0000256" key="4">
    <source>
        <dbReference type="ARBA" id="ARBA00022840"/>
    </source>
</evidence>
<feature type="region of interest" description="Disordered" evidence="7">
    <location>
        <begin position="1523"/>
        <end position="1549"/>
    </location>
</feature>
<keyword evidence="4" id="KW-0067">ATP-binding</keyword>
<dbReference type="CDD" id="cd17919">
    <property type="entry name" value="DEXHc_Snf"/>
    <property type="match status" value="1"/>
</dbReference>
<keyword evidence="2" id="KW-0547">Nucleotide-binding</keyword>
<evidence type="ECO:0000313" key="11">
    <source>
        <dbReference type="Proteomes" id="UP000603453"/>
    </source>
</evidence>
<comment type="subcellular location">
    <subcellularLocation>
        <location evidence="1">Nucleus</location>
    </subcellularLocation>
</comment>
<keyword evidence="5" id="KW-0539">Nucleus</keyword>
<evidence type="ECO:0000256" key="3">
    <source>
        <dbReference type="ARBA" id="ARBA00022801"/>
    </source>
</evidence>
<evidence type="ECO:0000256" key="7">
    <source>
        <dbReference type="SAM" id="MobiDB-lite"/>
    </source>
</evidence>
<evidence type="ECO:0000313" key="10">
    <source>
        <dbReference type="EMBL" id="KAG2202459.1"/>
    </source>
</evidence>
<dbReference type="Pfam" id="PF23615">
    <property type="entry name" value="Chromo_MIT1"/>
    <property type="match status" value="1"/>
</dbReference>
<dbReference type="Pfam" id="PF00176">
    <property type="entry name" value="SNF2-rel_dom"/>
    <property type="match status" value="1"/>
</dbReference>
<dbReference type="PROSITE" id="PS51192">
    <property type="entry name" value="HELICASE_ATP_BIND_1"/>
    <property type="match status" value="1"/>
</dbReference>
<dbReference type="PANTHER" id="PTHR45623:SF17">
    <property type="entry name" value="CHROMODOMAIN-HELICASE-DNA-BINDING PROTEIN 3-RELATED"/>
    <property type="match status" value="1"/>
</dbReference>
<dbReference type="SUPFAM" id="SSF52540">
    <property type="entry name" value="P-loop containing nucleoside triphosphate hydrolases"/>
    <property type="match status" value="2"/>
</dbReference>
<dbReference type="PROSITE" id="PS51194">
    <property type="entry name" value="HELICASE_CTER"/>
    <property type="match status" value="1"/>
</dbReference>
<dbReference type="GO" id="GO:0003682">
    <property type="term" value="F:chromatin binding"/>
    <property type="evidence" value="ECO:0007669"/>
    <property type="project" value="TreeGrafter"/>
</dbReference>
<feature type="coiled-coil region" evidence="6">
    <location>
        <begin position="1459"/>
        <end position="1523"/>
    </location>
</feature>
<sequence>MKIYESISRKELEERFKPLKATFSPWPFAVTSIKGIKRRETTQTGQVNYIVEFKDGQTRQIPAKSLNVTKKKLVEDFELQHFRDSQQPVTRKRATNSFKPRIDAKKKARLRGRIGSNDDSAPASVPSSDNSDNEEDDTRAVSATRSGRKSTQSKTYQTEFYAGKLGEKKRNTQIVHVPIPEDPDFIAHHSELCYRCNESGNHKGPIDVPVGTDARKQRLLLCKSCSYSIHNNCLPQFIGPYFENGQMTCVKCQRKNSCVECHKTIPEKNDTKLAFRCNFCFRGFHNKCIKKGVSSDLVEETKDTDPEAIYANGICFECAKFGQKHGSIVAERTVNNKTEFLIKWKNVSYRHTNWVLESWMQGAQSTAYRAYIKKRSEQDFVTQNGIPIEWKTVDRILNVEWLNKSKLKAKRILAVYKDTSYEDAVWDDPPTEDETEFYPDYEIALKRYILASKVKPPIGVRQLISDVRKSAKTESYEKHEIKSQPGFITGGTLMKHQLEALNWLLYQWENKQSCILADDMGLGKTIQIIGYLYTLYKKFNIYPFVIVVPNSTATNWIREFNKWAPEMVVAPFFGGQTGRTLAMDNEIFDNRINIKCHVVVTTYESSMESTRLQNIFWAVMVVDESQRLKNDQSSLFKTLKNYKVDQITLLTGTPLQNNLRELFNIMNFIQPKDFHGSEAAGYDDMTKLKVDELHSRLRPHFLRRTKEEVLKTLPPKYELIVPLSMTPLQKEVYKQCLSREIYETLNLATGSKIQRGLSSIFMNLRKVLNHPYLLDGVETSHPTPEETQSAMINACGKLMLFHQMFPKLKAAGHRILLFSTMTRVLDVLEDYMTFENIGYVRLDGSCNERSRVRSIDAFNAPGSKIDVFLLSTRAGGVGINLTTADTVIIWDSDFNPYADLQAISRAHRIGQTNMVLILRLMTRLTVEEKVLQIGKKKMALEHVVVERMKENEEDKIEDIESILKFGAEALFADDDSTDVQYDSAALDKLLDRERYREAAIENQKEEIRAAEEGKTKEAEQGVNFSFAKVWKVDGSVEELPSDEDGNQKDDTSSDFWQKFLKEKEIEAERKREEKRLAAENLGRGARKRAVVTYSETKESMPTKDKGSTILDPEFNFEENEKTDEELENLGQKAIEQPKQRLSTKEIAPRPVIMHAEQSSFQNIHNMQPIQLNRPYQENLYTDMFNESLPFFNRMKNIASKAFYDNVHLTEAYHNGTKVLYNELDKAIDDRFIERDFVVQFRAGLARNIDQTVLQGIFRSQIALLQELKHRLNVFIRGEMEMHFNNLYASRKRIPTTQHRDNRLSGEDDRRRREAEQKTSEAVLSNQQGRGNAIDNQMHFGLVPIQKKPAHQPVPHQQHAELLARQQVQQIAYAQNYAQNEAQQRVLVQQAAQQAAAQQQHAAQQHAAQKYAAQQYAAQQQAAQQQAAQQQAAQQQAAQQQAAQQQAAQQQAAQQQAAQQQAAQQQAAQQQAAKQQAAQQHAAQQHAAHLQAAQQQYVAQQETRAKEEQQQQLLERQKSIAMQQTQKQVFENEPKKQMPEASLQSQSSAPVQPLTQLTPEMALELQNYLIQHQGQQVNLQDFFSSMSKKSKEEEKLKEAAAAAAAAAAVAEQHRQAEEALKEKLRVDALTRSDMISTSNIHLNSQNSSPRPPYEGMNPPPDPYHVNIMGIETLSRKNAEYFQNVSPEIKRSLFNAPPPVPDKHAVDNFEKTASVSPSIVSPSTLSPTQIERNYQEAIRKLQNTNPNNQ</sequence>
<dbReference type="GO" id="GO:0000785">
    <property type="term" value="C:chromatin"/>
    <property type="evidence" value="ECO:0007669"/>
    <property type="project" value="TreeGrafter"/>
</dbReference>